<reference evidence="2" key="1">
    <citation type="journal article" date="2020" name="Nature">
        <title>Giant virus diversity and host interactions through global metagenomics.</title>
        <authorList>
            <person name="Schulz F."/>
            <person name="Roux S."/>
            <person name="Paez-Espino D."/>
            <person name="Jungbluth S."/>
            <person name="Walsh D.A."/>
            <person name="Denef V.J."/>
            <person name="McMahon K.D."/>
            <person name="Konstantinidis K.T."/>
            <person name="Eloe-Fadrosh E.A."/>
            <person name="Kyrpides N.C."/>
            <person name="Woyke T."/>
        </authorList>
    </citation>
    <scope>NUCLEOTIDE SEQUENCE</scope>
    <source>
        <strain evidence="2">GVMAG-S-3300013093-109</strain>
    </source>
</reference>
<protein>
    <submittedName>
        <fullName evidence="2">Uncharacterized protein</fullName>
    </submittedName>
</protein>
<keyword evidence="1" id="KW-0472">Membrane</keyword>
<dbReference type="AlphaFoldDB" id="A0A6C0KTM6"/>
<keyword evidence="1" id="KW-0812">Transmembrane</keyword>
<organism evidence="2">
    <name type="scientific">viral metagenome</name>
    <dbReference type="NCBI Taxonomy" id="1070528"/>
    <lineage>
        <taxon>unclassified sequences</taxon>
        <taxon>metagenomes</taxon>
        <taxon>organismal metagenomes</taxon>
    </lineage>
</organism>
<dbReference type="Pfam" id="PF19059">
    <property type="entry name" value="DUF5755"/>
    <property type="match status" value="1"/>
</dbReference>
<proteinExistence type="predicted"/>
<evidence type="ECO:0000313" key="2">
    <source>
        <dbReference type="EMBL" id="QHU20496.1"/>
    </source>
</evidence>
<name>A0A6C0KTM6_9ZZZZ</name>
<evidence type="ECO:0000256" key="1">
    <source>
        <dbReference type="SAM" id="Phobius"/>
    </source>
</evidence>
<keyword evidence="1" id="KW-1133">Transmembrane helix</keyword>
<feature type="transmembrane region" description="Helical" evidence="1">
    <location>
        <begin position="21"/>
        <end position="46"/>
    </location>
</feature>
<sequence length="200" mass="22274">MHNSKYVNIIGMPLYGKCPPGVLCISGTLVLFIIAILIIMIFFFYYKPAAPIMIQPSAPTIINQSGGDSRFDRAPQPLRDWMGQPEFPPRGGIASIPINIPTQGLPESFQSVGIINVGDQVLPLYGRRTIGKSDRWNYYTRTDSYNPVPLPIQVQRRNCMDDVGCDELMSGQSVKLNGLHKEGKVDVYRFDGPKYIPGLL</sequence>
<dbReference type="EMBL" id="MN740968">
    <property type="protein sequence ID" value="QHU20496.1"/>
    <property type="molecule type" value="Genomic_DNA"/>
</dbReference>
<dbReference type="InterPro" id="IPR043929">
    <property type="entry name" value="DUF5755"/>
</dbReference>
<accession>A0A6C0KTM6</accession>